<evidence type="ECO:0000313" key="1">
    <source>
        <dbReference type="EMBL" id="MXR41121.1"/>
    </source>
</evidence>
<name>A0A6B0SWU1_9EURY</name>
<keyword evidence="2" id="KW-1185">Reference proteome</keyword>
<dbReference type="AlphaFoldDB" id="A0A6B0SWU1"/>
<dbReference type="RefSeq" id="WP_159665007.1">
    <property type="nucleotide sequence ID" value="NZ_WUUS01000004.1"/>
</dbReference>
<evidence type="ECO:0000313" key="2">
    <source>
        <dbReference type="Proteomes" id="UP000437065"/>
    </source>
</evidence>
<accession>A0A6B0SWU1</accession>
<sequence>MTDPYGRARRRSGRSAAADWSAVLVPTLAFLWLPRLLDRLRIDVLVEHTVRMAADDGATAEDVVRRADPAVTVGSRRP</sequence>
<dbReference type="Proteomes" id="UP000437065">
    <property type="component" value="Unassembled WGS sequence"/>
</dbReference>
<reference evidence="1 2" key="1">
    <citation type="submission" date="2019-12" db="EMBL/GenBank/DDBJ databases">
        <title>Isolation and characterization of three novel carbon monoxide-oxidizing members of Halobacteria from salione crusts and soils.</title>
        <authorList>
            <person name="Myers M.R."/>
            <person name="King G.M."/>
        </authorList>
    </citation>
    <scope>NUCLEOTIDE SEQUENCE [LARGE SCALE GENOMIC DNA]</scope>
    <source>
        <strain evidence="1 2">WSA2</strain>
    </source>
</reference>
<comment type="caution">
    <text evidence="1">The sequence shown here is derived from an EMBL/GenBank/DDBJ whole genome shotgun (WGS) entry which is preliminary data.</text>
</comment>
<organism evidence="1 2">
    <name type="scientific">Halobaculum saliterrae</name>
    <dbReference type="NCBI Taxonomy" id="2073113"/>
    <lineage>
        <taxon>Archaea</taxon>
        <taxon>Methanobacteriati</taxon>
        <taxon>Methanobacteriota</taxon>
        <taxon>Stenosarchaea group</taxon>
        <taxon>Halobacteria</taxon>
        <taxon>Halobacteriales</taxon>
        <taxon>Haloferacaceae</taxon>
        <taxon>Halobaculum</taxon>
    </lineage>
</organism>
<gene>
    <name evidence="1" type="ORF">GRX01_07195</name>
</gene>
<proteinExistence type="predicted"/>
<protein>
    <submittedName>
        <fullName evidence="1">Uncharacterized protein</fullName>
    </submittedName>
</protein>
<dbReference type="EMBL" id="WUUS01000004">
    <property type="protein sequence ID" value="MXR41121.1"/>
    <property type="molecule type" value="Genomic_DNA"/>
</dbReference>